<evidence type="ECO:0000259" key="11">
    <source>
        <dbReference type="PROSITE" id="PS50885"/>
    </source>
</evidence>
<dbReference type="Proteomes" id="UP000234748">
    <property type="component" value="Unassembled WGS sequence"/>
</dbReference>
<evidence type="ECO:0000256" key="8">
    <source>
        <dbReference type="PROSITE-ProRule" id="PRU00284"/>
    </source>
</evidence>
<dbReference type="CDD" id="cd18773">
    <property type="entry name" value="PDC1_HK_sensor"/>
    <property type="match status" value="1"/>
</dbReference>
<comment type="subcellular location">
    <subcellularLocation>
        <location evidence="1">Cell membrane</location>
    </subcellularLocation>
</comment>
<dbReference type="Gene3D" id="1.10.287.950">
    <property type="entry name" value="Methyl-accepting chemotaxis protein"/>
    <property type="match status" value="1"/>
</dbReference>
<reference evidence="12 13" key="1">
    <citation type="submission" date="2017-11" db="EMBL/GenBank/DDBJ databases">
        <title>Comparitive Functional Genomics of Dry Heat Resistant strains isolated from the Viking Spacecraft.</title>
        <authorList>
            <person name="Seuylemezian A."/>
            <person name="Cooper K."/>
            <person name="Vaishampayan P."/>
        </authorList>
    </citation>
    <scope>NUCLEOTIDE SEQUENCE [LARGE SCALE GENOMIC DNA]</scope>
    <source>
        <strain evidence="12 13">V1-29</strain>
    </source>
</reference>
<keyword evidence="2" id="KW-1003">Cell membrane</keyword>
<evidence type="ECO:0000256" key="5">
    <source>
        <dbReference type="ARBA" id="ARBA00023136"/>
    </source>
</evidence>
<dbReference type="PROSITE" id="PS50111">
    <property type="entry name" value="CHEMOTAXIS_TRANSDUC_2"/>
    <property type="match status" value="1"/>
</dbReference>
<dbReference type="Pfam" id="PF00672">
    <property type="entry name" value="HAMP"/>
    <property type="match status" value="1"/>
</dbReference>
<evidence type="ECO:0000313" key="13">
    <source>
        <dbReference type="Proteomes" id="UP000234748"/>
    </source>
</evidence>
<evidence type="ECO:0000256" key="3">
    <source>
        <dbReference type="ARBA" id="ARBA00022481"/>
    </source>
</evidence>
<dbReference type="SUPFAM" id="SSF103190">
    <property type="entry name" value="Sensory domain-like"/>
    <property type="match status" value="1"/>
</dbReference>
<keyword evidence="9" id="KW-0812">Transmembrane</keyword>
<evidence type="ECO:0000256" key="6">
    <source>
        <dbReference type="ARBA" id="ARBA00023224"/>
    </source>
</evidence>
<keyword evidence="4" id="KW-0145">Chemotaxis</keyword>
<name>A0A2N5M0N3_9BACI</name>
<dbReference type="CDD" id="cd06225">
    <property type="entry name" value="HAMP"/>
    <property type="match status" value="1"/>
</dbReference>
<dbReference type="RefSeq" id="WP_101645462.1">
    <property type="nucleotide sequence ID" value="NZ_PGUY01000075.1"/>
</dbReference>
<dbReference type="Pfam" id="PF00015">
    <property type="entry name" value="MCPsignal"/>
    <property type="match status" value="1"/>
</dbReference>
<dbReference type="GO" id="GO:0005886">
    <property type="term" value="C:plasma membrane"/>
    <property type="evidence" value="ECO:0007669"/>
    <property type="project" value="UniProtKB-SubCell"/>
</dbReference>
<feature type="domain" description="HAMP" evidence="11">
    <location>
        <begin position="218"/>
        <end position="276"/>
    </location>
</feature>
<keyword evidence="5 9" id="KW-0472">Membrane</keyword>
<dbReference type="GO" id="GO:0006935">
    <property type="term" value="P:chemotaxis"/>
    <property type="evidence" value="ECO:0007669"/>
    <property type="project" value="UniProtKB-KW"/>
</dbReference>
<gene>
    <name evidence="12" type="ORF">CUU66_21620</name>
</gene>
<evidence type="ECO:0000256" key="2">
    <source>
        <dbReference type="ARBA" id="ARBA00022475"/>
    </source>
</evidence>
<dbReference type="AlphaFoldDB" id="A0A2N5M0N3"/>
<protein>
    <recommendedName>
        <fullName evidence="14">Methyl-accepting chemotaxis protein</fullName>
    </recommendedName>
</protein>
<sequence length="581" mass="63226">MKIQRTKSLKRTFTLILLCFIITLFLLNSVLILLNTNASIKNTVEFNSTMHAERTAKAIDPDLYQEFLKNPVDNEVYQELRTQLDDYRVKMGAMYVYTMAVAKDHSIKLMIDGLPQKEAAPIGEPTTATGYTDIEPALSGNLTSTGIVKDPEYGEYMSAFAPIKDEAGKVIGVLGVDIEAAQVRGITKTVFKESIPFQLGISFIFLAAILISLNYYLGKKLQPLTVLTEVAKKITEGNLLDAKKSLNSIHIKTPDEIGRLRDSIRDMSSILESMIRNMQLTAEKVNVKSIDLSHASTELLDGSSQIATTMNEMADGAGTQAAVATELAEKMNEFTDLINKAASIEKELSAINLTLSSHTSTGYQLMKQSVTGMDDISEVMTRSAAEVKDLAIQTSQVSSIVSLIQGIANQTNLLALNAAIEAARAGEQGKGFAVVASEVGKLAQEVSSAVKEIQDIVGEVDANSARVIHSLEEGLQTVDIGHSNVKETGNTFKEISNLIKGLNQINTELSKHMNVIVQQQNNISLSIEEIAAIAEQSAAGIEQVSASSQQMSGFTEGINNWVHELSKTSRELKDESERFKV</sequence>
<keyword evidence="6 8" id="KW-0807">Transducer</keyword>
<dbReference type="InterPro" id="IPR004089">
    <property type="entry name" value="MCPsignal_dom"/>
</dbReference>
<dbReference type="GO" id="GO:0007165">
    <property type="term" value="P:signal transduction"/>
    <property type="evidence" value="ECO:0007669"/>
    <property type="project" value="UniProtKB-KW"/>
</dbReference>
<proteinExistence type="inferred from homology"/>
<comment type="caution">
    <text evidence="12">The sequence shown here is derived from an EMBL/GenBank/DDBJ whole genome shotgun (WGS) entry which is preliminary data.</text>
</comment>
<feature type="transmembrane region" description="Helical" evidence="9">
    <location>
        <begin position="197"/>
        <end position="217"/>
    </location>
</feature>
<dbReference type="EMBL" id="PGUY01000075">
    <property type="protein sequence ID" value="PLT27843.1"/>
    <property type="molecule type" value="Genomic_DNA"/>
</dbReference>
<dbReference type="PROSITE" id="PS50885">
    <property type="entry name" value="HAMP"/>
    <property type="match status" value="1"/>
</dbReference>
<keyword evidence="13" id="KW-1185">Reference proteome</keyword>
<dbReference type="InterPro" id="IPR029151">
    <property type="entry name" value="Sensor-like_sf"/>
</dbReference>
<dbReference type="PANTHER" id="PTHR32089:SF114">
    <property type="entry name" value="METHYL-ACCEPTING CHEMOTAXIS PROTEIN MCPB"/>
    <property type="match status" value="1"/>
</dbReference>
<evidence type="ECO:0000313" key="12">
    <source>
        <dbReference type="EMBL" id="PLT27843.1"/>
    </source>
</evidence>
<keyword evidence="9" id="KW-1133">Transmembrane helix</keyword>
<feature type="domain" description="Methyl-accepting transducer" evidence="10">
    <location>
        <begin position="295"/>
        <end position="545"/>
    </location>
</feature>
<evidence type="ECO:0000256" key="4">
    <source>
        <dbReference type="ARBA" id="ARBA00022500"/>
    </source>
</evidence>
<dbReference type="SMART" id="SM00283">
    <property type="entry name" value="MA"/>
    <property type="match status" value="1"/>
</dbReference>
<evidence type="ECO:0000259" key="10">
    <source>
        <dbReference type="PROSITE" id="PS50111"/>
    </source>
</evidence>
<organism evidence="12 13">
    <name type="scientific">Peribacillus deserti</name>
    <dbReference type="NCBI Taxonomy" id="673318"/>
    <lineage>
        <taxon>Bacteria</taxon>
        <taxon>Bacillati</taxon>
        <taxon>Bacillota</taxon>
        <taxon>Bacilli</taxon>
        <taxon>Bacillales</taxon>
        <taxon>Bacillaceae</taxon>
        <taxon>Peribacillus</taxon>
    </lineage>
</organism>
<comment type="similarity">
    <text evidence="7">Belongs to the methyl-accepting chemotaxis (MCP) protein family.</text>
</comment>
<dbReference type="OrthoDB" id="369835at2"/>
<evidence type="ECO:0000256" key="7">
    <source>
        <dbReference type="ARBA" id="ARBA00029447"/>
    </source>
</evidence>
<feature type="transmembrane region" description="Helical" evidence="9">
    <location>
        <begin position="12"/>
        <end position="34"/>
    </location>
</feature>
<dbReference type="SUPFAM" id="SSF58104">
    <property type="entry name" value="Methyl-accepting chemotaxis protein (MCP) signaling domain"/>
    <property type="match status" value="1"/>
</dbReference>
<keyword evidence="3" id="KW-0488">Methylation</keyword>
<evidence type="ECO:0000256" key="9">
    <source>
        <dbReference type="SAM" id="Phobius"/>
    </source>
</evidence>
<evidence type="ECO:0000256" key="1">
    <source>
        <dbReference type="ARBA" id="ARBA00004236"/>
    </source>
</evidence>
<evidence type="ECO:0008006" key="14">
    <source>
        <dbReference type="Google" id="ProtNLM"/>
    </source>
</evidence>
<accession>A0A2N5M0N3</accession>
<dbReference type="PANTHER" id="PTHR32089">
    <property type="entry name" value="METHYL-ACCEPTING CHEMOTAXIS PROTEIN MCPB"/>
    <property type="match status" value="1"/>
</dbReference>
<dbReference type="InterPro" id="IPR003660">
    <property type="entry name" value="HAMP_dom"/>
</dbReference>